<accession>A0A9P6Q342</accession>
<dbReference type="GO" id="GO:0006412">
    <property type="term" value="P:translation"/>
    <property type="evidence" value="ECO:0007669"/>
    <property type="project" value="InterPro"/>
</dbReference>
<dbReference type="PANTHER" id="PTHR47936:SF1">
    <property type="entry name" value="PENTATRICOPEPTIDE REPEAT-CONTAINING PROTEIN GUN1, CHLOROPLASTIC"/>
    <property type="match status" value="1"/>
</dbReference>
<evidence type="ECO:0000256" key="1">
    <source>
        <dbReference type="ARBA" id="ARBA00022737"/>
    </source>
</evidence>
<dbReference type="GO" id="GO:0005840">
    <property type="term" value="C:ribosome"/>
    <property type="evidence" value="ECO:0007669"/>
    <property type="project" value="UniProtKB-KW"/>
</dbReference>
<feature type="region of interest" description="Disordered" evidence="6">
    <location>
        <begin position="391"/>
        <end position="435"/>
    </location>
</feature>
<evidence type="ECO:0000256" key="6">
    <source>
        <dbReference type="SAM" id="MobiDB-lite"/>
    </source>
</evidence>
<dbReference type="PROSITE" id="PS51375">
    <property type="entry name" value="PPR"/>
    <property type="match status" value="1"/>
</dbReference>
<gene>
    <name evidence="7" type="ORF">BG011_003389</name>
</gene>
<name>A0A9P6Q342_9FUNG</name>
<feature type="repeat" description="PPR" evidence="5">
    <location>
        <begin position="721"/>
        <end position="755"/>
    </location>
</feature>
<reference evidence="7" key="1">
    <citation type="journal article" date="2020" name="Fungal Divers.">
        <title>Resolving the Mortierellaceae phylogeny through synthesis of multi-gene phylogenetics and phylogenomics.</title>
        <authorList>
            <person name="Vandepol N."/>
            <person name="Liber J."/>
            <person name="Desiro A."/>
            <person name="Na H."/>
            <person name="Kennedy M."/>
            <person name="Barry K."/>
            <person name="Grigoriev I.V."/>
            <person name="Miller A.N."/>
            <person name="O'Donnell K."/>
            <person name="Stajich J.E."/>
            <person name="Bonito G."/>
        </authorList>
    </citation>
    <scope>NUCLEOTIDE SEQUENCE</scope>
    <source>
        <strain evidence="7">KOD948</strain>
    </source>
</reference>
<dbReference type="PANTHER" id="PTHR47936">
    <property type="entry name" value="PPR_LONG DOMAIN-CONTAINING PROTEIN"/>
    <property type="match status" value="1"/>
</dbReference>
<dbReference type="Proteomes" id="UP000726737">
    <property type="component" value="Unassembled WGS sequence"/>
</dbReference>
<dbReference type="InterPro" id="IPR011990">
    <property type="entry name" value="TPR-like_helical_dom_sf"/>
</dbReference>
<keyword evidence="1" id="KW-0677">Repeat</keyword>
<evidence type="ECO:0000256" key="4">
    <source>
        <dbReference type="ARBA" id="ARBA00035264"/>
    </source>
</evidence>
<dbReference type="SUPFAM" id="SSF46911">
    <property type="entry name" value="Ribosomal protein S18"/>
    <property type="match status" value="1"/>
</dbReference>
<evidence type="ECO:0000256" key="5">
    <source>
        <dbReference type="PROSITE-ProRule" id="PRU00708"/>
    </source>
</evidence>
<dbReference type="OrthoDB" id="185373at2759"/>
<dbReference type="InterPro" id="IPR001648">
    <property type="entry name" value="Ribosomal_bS18"/>
</dbReference>
<dbReference type="Pfam" id="PF01084">
    <property type="entry name" value="Ribosomal_S18"/>
    <property type="match status" value="1"/>
</dbReference>
<evidence type="ECO:0000256" key="2">
    <source>
        <dbReference type="ARBA" id="ARBA00022980"/>
    </source>
</evidence>
<sequence length="1353" mass="154854">MLVSLYRSAATKPVKSLLPQIGSTTSISAHNLIARRYKSDDAIEEETTPHTDRLMSIISDSLHTQTAVLQSNEQYRVSRGFFRKGDIYKPSDLNDSKPTTYAPPPKPIDELKVLKLNPIVEYKNAALLSHYISPLGRLLSREQTGLSAKNQRRLSKAVRQISEQQILSDLLRSERTTVQKSTSQRIYGNQETTEGVVSDGTSALPLGLIVMEFLPIVIFQHPPRISYYKYQAQHGSMLQSSTTRTRRGIMDCSPICIHHRDYHHIPRPTNQRATSPSRTSSFLGPLQRATAAHRYCHRLLISTNGKETRTFSTTRQAYARTSFANRSSRVSASAAVSGSSASIPAPKSTFPPSISSILSTVDQSSMSSNPIRLGRKRRNLVAMHQLRLQQQSRVMGRSVPRHSSQLMGMNGGMGTAARTGRSRKKKPVPRQGRWRPSLMLDPETQMQTPRYQHVHYYLQKGYRKRIRFLGFQHFLRHSRANSSEVQRAILRERYKVFQRAGYPSRTKNAKFSWRRPFVKLHRKKLNRLQRLIAQREQHFAIREARTLIHAKQRGAEQPSPARLAALTAMDRNQYMRSQTVPRNRRLRRSRTVSRNRRLQRFTTMDYNVILETCQELKAWGHGYKIARILLGRYWNRKFDFRTPDIAAPNTNTIHLMALMFIKFQRPNRVMWLLSALKGRYQQPIPQDVYASFLNQLSSIPGNGPYIESVLVHMRKYGPAPNATLYNTLVKAIGYDESLNQAEAVLRWMESRGCKPDKQSYRILMDVSLKELDMTRAQYWLAEYQRQGFEITPRMLEPYMKTCIQQVIQSNGHSTKHKSKRDSYSQEWMYKSLQLLQFLSSQRLTPTAVMFELLIEGLLSRQNFPEAKRTFYLMRSSPHLYTPGFKTWNLFFDYHLSMKDYHSAIWILNEMRRANIAVGQMPTKDIVPTDLYHKLFRHVMRDGKVTLAERNLYEMLIHQKRAPYESEIIDLIWELEKQPGAAERVYDLLYAQIVPSNGDDLDIRALRSNSIIDPGPIQLANVGVMRAKASSMDAGLQEEVWKTWNSMTHYFLGYEDLQNDTNKITAVLALAFEQVADATRGASVNDHGLQAGSQKRGTKAMRRQEQDGWDFNPGRRGPGMGLGLGLALGFGQESDKTATPGLSPTFSSIISKPWEFAGEHRTLIQKLLKDQDVLQPLLKQRDTFASTMTKSRSAASDSNHRLHVLKSSFEWVKRHQIPIRINGLNAYLVSLISHQDYVTVQDTVKRFLLNPNMDAFNVNNRGSEDSFPRSLSLSPDLDTLRILNGSRDLIQDGRVLADQVLLVGGSELCKEWVKHLENRRLQGNQTPRPRDWPMKRSSSAVATSRFGGSPDAPM</sequence>
<feature type="region of interest" description="Disordered" evidence="6">
    <location>
        <begin position="1319"/>
        <end position="1353"/>
    </location>
</feature>
<dbReference type="GO" id="GO:0003735">
    <property type="term" value="F:structural constituent of ribosome"/>
    <property type="evidence" value="ECO:0007669"/>
    <property type="project" value="InterPro"/>
</dbReference>
<dbReference type="Pfam" id="PF13041">
    <property type="entry name" value="PPR_2"/>
    <property type="match status" value="1"/>
</dbReference>
<keyword evidence="3" id="KW-0687">Ribonucleoprotein</keyword>
<comment type="caution">
    <text evidence="7">The sequence shown here is derived from an EMBL/GenBank/DDBJ whole genome shotgun (WGS) entry which is preliminary data.</text>
</comment>
<dbReference type="Gene3D" id="1.25.40.10">
    <property type="entry name" value="Tetratricopeptide repeat domain"/>
    <property type="match status" value="2"/>
</dbReference>
<dbReference type="InterPro" id="IPR036870">
    <property type="entry name" value="Ribosomal_bS18_sf"/>
</dbReference>
<keyword evidence="2" id="KW-0689">Ribosomal protein</keyword>
<dbReference type="GO" id="GO:1990904">
    <property type="term" value="C:ribonucleoprotein complex"/>
    <property type="evidence" value="ECO:0007669"/>
    <property type="project" value="UniProtKB-KW"/>
</dbReference>
<evidence type="ECO:0000256" key="3">
    <source>
        <dbReference type="ARBA" id="ARBA00023274"/>
    </source>
</evidence>
<proteinExistence type="predicted"/>
<keyword evidence="8" id="KW-1185">Reference proteome</keyword>
<dbReference type="Gene3D" id="4.10.640.10">
    <property type="entry name" value="Ribosomal protein S18"/>
    <property type="match status" value="1"/>
</dbReference>
<evidence type="ECO:0000313" key="7">
    <source>
        <dbReference type="EMBL" id="KAG0258275.1"/>
    </source>
</evidence>
<evidence type="ECO:0000313" key="8">
    <source>
        <dbReference type="Proteomes" id="UP000726737"/>
    </source>
</evidence>
<protein>
    <recommendedName>
        <fullName evidence="4">Small ribosomal subunit protein bS18m</fullName>
    </recommendedName>
</protein>
<dbReference type="InterPro" id="IPR002885">
    <property type="entry name" value="PPR_rpt"/>
</dbReference>
<dbReference type="EMBL" id="JAAAJA010000225">
    <property type="protein sequence ID" value="KAG0258275.1"/>
    <property type="molecule type" value="Genomic_DNA"/>
</dbReference>
<organism evidence="7 8">
    <name type="scientific">Mortierella polycephala</name>
    <dbReference type="NCBI Taxonomy" id="41804"/>
    <lineage>
        <taxon>Eukaryota</taxon>
        <taxon>Fungi</taxon>
        <taxon>Fungi incertae sedis</taxon>
        <taxon>Mucoromycota</taxon>
        <taxon>Mortierellomycotina</taxon>
        <taxon>Mortierellomycetes</taxon>
        <taxon>Mortierellales</taxon>
        <taxon>Mortierellaceae</taxon>
        <taxon>Mortierella</taxon>
    </lineage>
</organism>